<proteinExistence type="predicted"/>
<evidence type="ECO:0000313" key="2">
    <source>
        <dbReference type="EMBL" id="KAJ6683007.1"/>
    </source>
</evidence>
<dbReference type="InterPro" id="IPR027417">
    <property type="entry name" value="P-loop_NTPase"/>
</dbReference>
<gene>
    <name evidence="2" type="ORF">OIU74_021126</name>
</gene>
<dbReference type="Proteomes" id="UP001151752">
    <property type="component" value="Chromosome 5"/>
</dbReference>
<evidence type="ECO:0000313" key="3">
    <source>
        <dbReference type="Proteomes" id="UP001151752"/>
    </source>
</evidence>
<sequence length="80" mass="8818">MHCRDETKLIEEIVSDIQRKLHHAPSTSINAKGLVGMQSRVEHIESLLSLGSTGVLIVGIWGMGGIGNSWWGIRDESSEY</sequence>
<protein>
    <submittedName>
        <fullName evidence="2">LEUCINE-RICH REPEAT-CONTAINING PROTEIN</fullName>
    </submittedName>
</protein>
<evidence type="ECO:0000256" key="1">
    <source>
        <dbReference type="SAM" id="Phobius"/>
    </source>
</evidence>
<organism evidence="2 3">
    <name type="scientific">Salix koriyanagi</name>
    <dbReference type="NCBI Taxonomy" id="2511006"/>
    <lineage>
        <taxon>Eukaryota</taxon>
        <taxon>Viridiplantae</taxon>
        <taxon>Streptophyta</taxon>
        <taxon>Embryophyta</taxon>
        <taxon>Tracheophyta</taxon>
        <taxon>Spermatophyta</taxon>
        <taxon>Magnoliopsida</taxon>
        <taxon>eudicotyledons</taxon>
        <taxon>Gunneridae</taxon>
        <taxon>Pentapetalae</taxon>
        <taxon>rosids</taxon>
        <taxon>fabids</taxon>
        <taxon>Malpighiales</taxon>
        <taxon>Salicaceae</taxon>
        <taxon>Saliceae</taxon>
        <taxon>Salix</taxon>
    </lineage>
</organism>
<keyword evidence="1" id="KW-0812">Transmembrane</keyword>
<comment type="caution">
    <text evidence="2">The sequence shown here is derived from an EMBL/GenBank/DDBJ whole genome shotgun (WGS) entry which is preliminary data.</text>
</comment>
<keyword evidence="3" id="KW-1185">Reference proteome</keyword>
<keyword evidence="1" id="KW-1133">Transmembrane helix</keyword>
<reference evidence="2" key="2">
    <citation type="journal article" date="2023" name="Int. J. Mol. Sci.">
        <title>De Novo Assembly and Annotation of 11 Diverse Shrub Willow (Salix) Genomes Reveals Novel Gene Organization in Sex-Linked Regions.</title>
        <authorList>
            <person name="Hyden B."/>
            <person name="Feng K."/>
            <person name="Yates T.B."/>
            <person name="Jawdy S."/>
            <person name="Cereghino C."/>
            <person name="Smart L.B."/>
            <person name="Muchero W."/>
        </authorList>
    </citation>
    <scope>NUCLEOTIDE SEQUENCE</scope>
    <source>
        <tissue evidence="2">Shoot tip</tissue>
    </source>
</reference>
<accession>A0A9Q0P7F0</accession>
<dbReference type="AlphaFoldDB" id="A0A9Q0P7F0"/>
<feature type="transmembrane region" description="Helical" evidence="1">
    <location>
        <begin position="47"/>
        <end position="71"/>
    </location>
</feature>
<dbReference type="EMBL" id="JAPFFM010000020">
    <property type="protein sequence ID" value="KAJ6683007.1"/>
    <property type="molecule type" value="Genomic_DNA"/>
</dbReference>
<keyword evidence="1" id="KW-0472">Membrane</keyword>
<dbReference type="Gene3D" id="3.40.50.300">
    <property type="entry name" value="P-loop containing nucleotide triphosphate hydrolases"/>
    <property type="match status" value="1"/>
</dbReference>
<name>A0A9Q0P7F0_9ROSI</name>
<reference evidence="2" key="1">
    <citation type="submission" date="2022-11" db="EMBL/GenBank/DDBJ databases">
        <authorList>
            <person name="Hyden B.L."/>
            <person name="Feng K."/>
            <person name="Yates T."/>
            <person name="Jawdy S."/>
            <person name="Smart L.B."/>
            <person name="Muchero W."/>
        </authorList>
    </citation>
    <scope>NUCLEOTIDE SEQUENCE</scope>
    <source>
        <tissue evidence="2">Shoot tip</tissue>
    </source>
</reference>